<comment type="caution">
    <text evidence="7">The sequence shown here is derived from an EMBL/GenBank/DDBJ whole genome shotgun (WGS) entry which is preliminary data.</text>
</comment>
<dbReference type="Gene3D" id="2.115.10.20">
    <property type="entry name" value="Glycosyl hydrolase domain, family 43"/>
    <property type="match status" value="1"/>
</dbReference>
<keyword evidence="8" id="KW-1185">Reference proteome</keyword>
<evidence type="ECO:0000256" key="1">
    <source>
        <dbReference type="ARBA" id="ARBA00009865"/>
    </source>
</evidence>
<accession>A0ABT4RRB2</accession>
<keyword evidence="2" id="KW-0858">Xylan degradation</keyword>
<dbReference type="RefSeq" id="WP_202952354.1">
    <property type="nucleotide sequence ID" value="NZ_JAPCID010000049.1"/>
</dbReference>
<reference evidence="7" key="1">
    <citation type="submission" date="2022-10" db="EMBL/GenBank/DDBJ databases">
        <title>The WGS of Solirubrobacter sp. CPCC 204708.</title>
        <authorList>
            <person name="Jiang Z."/>
        </authorList>
    </citation>
    <scope>NUCLEOTIDE SEQUENCE</scope>
    <source>
        <strain evidence="7">CPCC 204708</strain>
    </source>
</reference>
<proteinExistence type="inferred from homology"/>
<dbReference type="InterPro" id="IPR006710">
    <property type="entry name" value="Glyco_hydro_43"/>
</dbReference>
<dbReference type="EMBL" id="JAPCID010000049">
    <property type="protein sequence ID" value="MDA0141061.1"/>
    <property type="molecule type" value="Genomic_DNA"/>
</dbReference>
<evidence type="ECO:0000256" key="6">
    <source>
        <dbReference type="RuleBase" id="RU361187"/>
    </source>
</evidence>
<evidence type="ECO:0000313" key="8">
    <source>
        <dbReference type="Proteomes" id="UP001147700"/>
    </source>
</evidence>
<keyword evidence="5 6" id="KW-0326">Glycosidase</keyword>
<name>A0ABT4RRB2_9ACTN</name>
<evidence type="ECO:0000256" key="5">
    <source>
        <dbReference type="ARBA" id="ARBA00023295"/>
    </source>
</evidence>
<evidence type="ECO:0000256" key="2">
    <source>
        <dbReference type="ARBA" id="ARBA00022651"/>
    </source>
</evidence>
<dbReference type="InterPro" id="IPR023296">
    <property type="entry name" value="Glyco_hydro_beta-prop_sf"/>
</dbReference>
<evidence type="ECO:0000256" key="4">
    <source>
        <dbReference type="ARBA" id="ARBA00023277"/>
    </source>
</evidence>
<comment type="similarity">
    <text evidence="1 6">Belongs to the glycosyl hydrolase 43 family.</text>
</comment>
<dbReference type="GO" id="GO:0016787">
    <property type="term" value="F:hydrolase activity"/>
    <property type="evidence" value="ECO:0007669"/>
    <property type="project" value="UniProtKB-KW"/>
</dbReference>
<protein>
    <submittedName>
        <fullName evidence="7">Glycoside hydrolase family 43 protein</fullName>
    </submittedName>
</protein>
<sequence length="283" mass="31811">MKVYDGYFADPFVLRLPEGGYAAYGTGSMVDGRAFEILRSADLVHWERVGGALEPLDGFTDYWAPEVAFHDGAYYLYYSPGVGDQGHRVRVAVCESPWGPFRDAGVVLTPGERFAIDASPFRDADGQWYLYYACDVLEGERVGTTVAVDRLVTMTEVAGEPRVLLRASDDWQIFLRDREMYGAVYDWHTLEGPFVVRRDGRYVLFYSGGSWERDTYGVSYAIADHPLGPFTEPEVGPVVLRDGRGHNCVVDDSIVYHAWEGERRVMCVAPLRWDGLRPRAVPA</sequence>
<dbReference type="PANTHER" id="PTHR43772:SF2">
    <property type="entry name" value="PUTATIVE (AFU_ORTHOLOGUE AFUA_2G04480)-RELATED"/>
    <property type="match status" value="1"/>
</dbReference>
<dbReference type="Proteomes" id="UP001147700">
    <property type="component" value="Unassembled WGS sequence"/>
</dbReference>
<dbReference type="SUPFAM" id="SSF75005">
    <property type="entry name" value="Arabinanase/levansucrase/invertase"/>
    <property type="match status" value="1"/>
</dbReference>
<organism evidence="7 8">
    <name type="scientific">Solirubrobacter deserti</name>
    <dbReference type="NCBI Taxonomy" id="2282478"/>
    <lineage>
        <taxon>Bacteria</taxon>
        <taxon>Bacillati</taxon>
        <taxon>Actinomycetota</taxon>
        <taxon>Thermoleophilia</taxon>
        <taxon>Solirubrobacterales</taxon>
        <taxon>Solirubrobacteraceae</taxon>
        <taxon>Solirubrobacter</taxon>
    </lineage>
</organism>
<keyword evidence="2" id="KW-0624">Polysaccharide degradation</keyword>
<evidence type="ECO:0000313" key="7">
    <source>
        <dbReference type="EMBL" id="MDA0141061.1"/>
    </source>
</evidence>
<gene>
    <name evidence="7" type="ORF">OJ962_26425</name>
</gene>
<dbReference type="Pfam" id="PF04616">
    <property type="entry name" value="Glyco_hydro_43"/>
    <property type="match status" value="1"/>
</dbReference>
<dbReference type="InterPro" id="IPR052176">
    <property type="entry name" value="Glycosyl_Hydrlase_43_Enz"/>
</dbReference>
<evidence type="ECO:0000256" key="3">
    <source>
        <dbReference type="ARBA" id="ARBA00022801"/>
    </source>
</evidence>
<keyword evidence="3 6" id="KW-0378">Hydrolase</keyword>
<keyword evidence="4" id="KW-0119">Carbohydrate metabolism</keyword>
<dbReference type="PANTHER" id="PTHR43772">
    <property type="entry name" value="ENDO-1,4-BETA-XYLANASE"/>
    <property type="match status" value="1"/>
</dbReference>
<dbReference type="CDD" id="cd08991">
    <property type="entry name" value="GH43_HoAraf43-like"/>
    <property type="match status" value="1"/>
</dbReference>